<name>A0A1F5GCG3_9BACT</name>
<sequence length="293" mass="33898">MSKEGYIPRRSEITYKLESVLLGKLPVKYEAVGLEHFTELERLLENGNTGFVTPDHRTYADIASGAVIMFKEKKGSLIRKGVFIISQKYIDRELSDFFLRGINVIPMISPTMKDDPRQTEVNMAGLRAVRNRPDGTLFVLTPEAERIKTGKMEKARRESTSFWHVKRNVYLFLVAFERTEVQWPPGKKGTLHYWFGGGMLHKMRVIFGKPIEVKKMDQIVNYLAQNYDGFDRKQLSVDMAMRGIAILHLTQGDKKYVEGSYYEDLMRDLSSKSWLFLKPEELTKFDPSRKRGV</sequence>
<evidence type="ECO:0008006" key="3">
    <source>
        <dbReference type="Google" id="ProtNLM"/>
    </source>
</evidence>
<evidence type="ECO:0000313" key="1">
    <source>
        <dbReference type="EMBL" id="OGD89573.1"/>
    </source>
</evidence>
<dbReference type="EMBL" id="MFAY01000005">
    <property type="protein sequence ID" value="OGD89573.1"/>
    <property type="molecule type" value="Genomic_DNA"/>
</dbReference>
<protein>
    <recommendedName>
        <fullName evidence="3">Phospholipid/glycerol acyltransferase domain-containing protein</fullName>
    </recommendedName>
</protein>
<comment type="caution">
    <text evidence="1">The sequence shown here is derived from an EMBL/GenBank/DDBJ whole genome shotgun (WGS) entry which is preliminary data.</text>
</comment>
<gene>
    <name evidence="1" type="ORF">A2693_02485</name>
</gene>
<reference evidence="1 2" key="1">
    <citation type="journal article" date="2016" name="Nat. Commun.">
        <title>Thousands of microbial genomes shed light on interconnected biogeochemical processes in an aquifer system.</title>
        <authorList>
            <person name="Anantharaman K."/>
            <person name="Brown C.T."/>
            <person name="Hug L.A."/>
            <person name="Sharon I."/>
            <person name="Castelle C.J."/>
            <person name="Probst A.J."/>
            <person name="Thomas B.C."/>
            <person name="Singh A."/>
            <person name="Wilkins M.J."/>
            <person name="Karaoz U."/>
            <person name="Brodie E.L."/>
            <person name="Williams K.H."/>
            <person name="Hubbard S.S."/>
            <person name="Banfield J.F."/>
        </authorList>
    </citation>
    <scope>NUCLEOTIDE SEQUENCE [LARGE SCALE GENOMIC DNA]</scope>
</reference>
<evidence type="ECO:0000313" key="2">
    <source>
        <dbReference type="Proteomes" id="UP000178577"/>
    </source>
</evidence>
<accession>A0A1F5GCG3</accession>
<dbReference type="SUPFAM" id="SSF69593">
    <property type="entry name" value="Glycerol-3-phosphate (1)-acyltransferase"/>
    <property type="match status" value="1"/>
</dbReference>
<dbReference type="AlphaFoldDB" id="A0A1F5GCG3"/>
<organism evidence="1 2">
    <name type="scientific">Candidatus Curtissbacteria bacterium RIFCSPHIGHO2_01_FULL_40_12</name>
    <dbReference type="NCBI Taxonomy" id="1797710"/>
    <lineage>
        <taxon>Bacteria</taxon>
        <taxon>Candidatus Curtissiibacteriota</taxon>
    </lineage>
</organism>
<proteinExistence type="predicted"/>
<dbReference type="Proteomes" id="UP000178577">
    <property type="component" value="Unassembled WGS sequence"/>
</dbReference>